<reference evidence="1 2" key="1">
    <citation type="journal article" date="2020" name="G3 (Bethesda)">
        <title>Whole Genome Sequencing and Comparative Genomics of Two Nematicidal Bacillus Strains Reveals a Wide Range of Possible Virulence Factors.</title>
        <authorList>
            <person name="Susic N."/>
            <person name="Janezic S."/>
            <person name="Rupnik M."/>
            <person name="Geric Stare B."/>
        </authorList>
    </citation>
    <scope>NUCLEOTIDE SEQUENCE [LARGE SCALE GENOMIC DNA]</scope>
    <source>
        <strain evidence="1 2">I-1582</strain>
    </source>
</reference>
<evidence type="ECO:0000313" key="2">
    <source>
        <dbReference type="Proteomes" id="UP000465778"/>
    </source>
</evidence>
<name>A0A800MVA0_CYTFI</name>
<gene>
    <name evidence="1" type="ORF">KIS1582_3157</name>
</gene>
<protein>
    <submittedName>
        <fullName evidence="1">Uncharacterized protein</fullName>
    </submittedName>
</protein>
<accession>A0A800MVA0</accession>
<dbReference type="EMBL" id="VDEM01000040">
    <property type="protein sequence ID" value="KAF0823011.1"/>
    <property type="molecule type" value="Genomic_DNA"/>
</dbReference>
<organism evidence="1 2">
    <name type="scientific">Cytobacillus firmus</name>
    <name type="common">Bacillus firmus</name>
    <dbReference type="NCBI Taxonomy" id="1399"/>
    <lineage>
        <taxon>Bacteria</taxon>
        <taxon>Bacillati</taxon>
        <taxon>Bacillota</taxon>
        <taxon>Bacilli</taxon>
        <taxon>Bacillales</taxon>
        <taxon>Bacillaceae</taxon>
        <taxon>Cytobacillus</taxon>
    </lineage>
</organism>
<dbReference type="Proteomes" id="UP000465778">
    <property type="component" value="Unassembled WGS sequence"/>
</dbReference>
<comment type="caution">
    <text evidence="1">The sequence shown here is derived from an EMBL/GenBank/DDBJ whole genome shotgun (WGS) entry which is preliminary data.</text>
</comment>
<dbReference type="AlphaFoldDB" id="A0A800MVA0"/>
<proteinExistence type="predicted"/>
<sequence>MRWRKDGAGALSFFLLKFDKRKLNENKKSLYESKFIHKKEKGPYQKINVLIRK</sequence>
<evidence type="ECO:0000313" key="1">
    <source>
        <dbReference type="EMBL" id="KAF0823011.1"/>
    </source>
</evidence>